<organism evidence="3 4">
    <name type="scientific">Rhodococcoides fascians</name>
    <name type="common">Rhodococcus fascians</name>
    <dbReference type="NCBI Taxonomy" id="1828"/>
    <lineage>
        <taxon>Bacteria</taxon>
        <taxon>Bacillati</taxon>
        <taxon>Actinomycetota</taxon>
        <taxon>Actinomycetes</taxon>
        <taxon>Mycobacteriales</taxon>
        <taxon>Nocardiaceae</taxon>
        <taxon>Rhodococcoides</taxon>
    </lineage>
</organism>
<dbReference type="PANTHER" id="PTHR42951:SF4">
    <property type="entry name" value="ACYL-COENZYME A THIOESTERASE MBLAC2"/>
    <property type="match status" value="1"/>
</dbReference>
<dbReference type="AlphaFoldDB" id="A0A143QMQ3"/>
<dbReference type="SMART" id="SM00849">
    <property type="entry name" value="Lactamase_B"/>
    <property type="match status" value="1"/>
</dbReference>
<dbReference type="InterPro" id="IPR050855">
    <property type="entry name" value="NDM-1-like"/>
</dbReference>
<evidence type="ECO:0000313" key="3">
    <source>
        <dbReference type="EMBL" id="AMY24209.1"/>
    </source>
</evidence>
<dbReference type="InterPro" id="IPR036866">
    <property type="entry name" value="RibonucZ/Hydroxyglut_hydro"/>
</dbReference>
<name>A0A143QMQ3_RHOFA</name>
<proteinExistence type="predicted"/>
<feature type="domain" description="Metallo-beta-lactamase" evidence="2">
    <location>
        <begin position="45"/>
        <end position="245"/>
    </location>
</feature>
<dbReference type="KEGG" id="rhs:A3Q41_02918"/>
<gene>
    <name evidence="3" type="primary">gloB</name>
    <name evidence="3" type="ORF">A3Q41_02918</name>
</gene>
<dbReference type="PANTHER" id="PTHR42951">
    <property type="entry name" value="METALLO-BETA-LACTAMASE DOMAIN-CONTAINING"/>
    <property type="match status" value="1"/>
</dbReference>
<sequence length="266" mass="28890">MPTTFPTPAAGTAKDTPGAGPWFRSRSETAALTRIDEPSVHPLLQANVWHLRGRDRDLIVDTGLGVASLRGHLPHLFDRDPIVVVTHAHLDHMGGAHEFDTCLAHPDENLSSPPPGSLRGAPLGVELGMDLREFGVTDDTILLDALPEPDYDIDLYRLRPAATVLPVEHGATIDLGDVTYTVLHLPGHTPGGIALYSEHDGTLFSGDVVYDDILIDRCHGSNVADYRRSMAELATLDVARAYAGHGDSFDGNRLRTLTQIYLDESR</sequence>
<keyword evidence="3" id="KW-0378">Hydrolase</keyword>
<keyword evidence="4" id="KW-1185">Reference proteome</keyword>
<dbReference type="Gene3D" id="3.60.15.10">
    <property type="entry name" value="Ribonuclease Z/Hydroxyacylglutathione hydrolase-like"/>
    <property type="match status" value="1"/>
</dbReference>
<dbReference type="SUPFAM" id="SSF56281">
    <property type="entry name" value="Metallo-hydrolase/oxidoreductase"/>
    <property type="match status" value="1"/>
</dbReference>
<dbReference type="GO" id="GO:0004416">
    <property type="term" value="F:hydroxyacylglutathione hydrolase activity"/>
    <property type="evidence" value="ECO:0007669"/>
    <property type="project" value="UniProtKB-EC"/>
</dbReference>
<reference evidence="4" key="2">
    <citation type="submission" date="2016-04" db="EMBL/GenBank/DDBJ databases">
        <title>Complete Genome and Plasmid Sequences for Rhodococcus fascians D188 and Draft Sequences for Rhodococcus spp. Isolates PBTS 1 and PBTS 2.</title>
        <authorList>
            <person name="Stamer R."/>
            <person name="Vereecke D."/>
            <person name="Zhang Y."/>
            <person name="Schilkey F."/>
            <person name="Devitt N."/>
            <person name="Randall J."/>
        </authorList>
    </citation>
    <scope>NUCLEOTIDE SEQUENCE [LARGE SCALE GENOMIC DNA]</scope>
    <source>
        <strain evidence="4">PBTS2</strain>
    </source>
</reference>
<dbReference type="Pfam" id="PF00753">
    <property type="entry name" value="Lactamase_B"/>
    <property type="match status" value="1"/>
</dbReference>
<evidence type="ECO:0000313" key="4">
    <source>
        <dbReference type="Proteomes" id="UP000076038"/>
    </source>
</evidence>
<feature type="compositionally biased region" description="Low complexity" evidence="1">
    <location>
        <begin position="1"/>
        <end position="13"/>
    </location>
</feature>
<dbReference type="EMBL" id="CP015220">
    <property type="protein sequence ID" value="AMY24209.1"/>
    <property type="molecule type" value="Genomic_DNA"/>
</dbReference>
<feature type="region of interest" description="Disordered" evidence="1">
    <location>
        <begin position="1"/>
        <end position="22"/>
    </location>
</feature>
<protein>
    <submittedName>
        <fullName evidence="3">Hydroxyacylglutathione hydrolase</fullName>
        <ecNumber evidence="3">3.1.2.6</ecNumber>
    </submittedName>
</protein>
<evidence type="ECO:0000256" key="1">
    <source>
        <dbReference type="SAM" id="MobiDB-lite"/>
    </source>
</evidence>
<reference evidence="3 4" key="1">
    <citation type="journal article" date="2016" name="Genome Announc.">
        <title>Complete Genome and Plasmid Sequences for Rhodococcus fascians D188 and Draft Sequences for Rhodococcus Isolates PBTS 1 and PBTS 2.</title>
        <authorList>
            <person name="Stamler R.A."/>
            <person name="Vereecke D."/>
            <person name="Zhang Y."/>
            <person name="Schilkey F."/>
            <person name="Devitt N."/>
            <person name="Randall J.J."/>
        </authorList>
    </citation>
    <scope>NUCLEOTIDE SEQUENCE [LARGE SCALE GENOMIC DNA]</scope>
    <source>
        <strain evidence="3 4">PBTS2</strain>
    </source>
</reference>
<accession>A0A143QMQ3</accession>
<evidence type="ECO:0000259" key="2">
    <source>
        <dbReference type="SMART" id="SM00849"/>
    </source>
</evidence>
<dbReference type="EC" id="3.1.2.6" evidence="3"/>
<dbReference type="OrthoDB" id="2971563at2"/>
<dbReference type="InterPro" id="IPR001279">
    <property type="entry name" value="Metallo-B-lactamas"/>
</dbReference>
<dbReference type="RefSeq" id="WP_053068791.1">
    <property type="nucleotide sequence ID" value="NZ_CP015220.1"/>
</dbReference>
<dbReference type="PATRIC" id="fig|1653479.3.peg.2954"/>
<dbReference type="Proteomes" id="UP000076038">
    <property type="component" value="Chromosome"/>
</dbReference>